<feature type="region of interest" description="Disordered" evidence="1">
    <location>
        <begin position="904"/>
        <end position="923"/>
    </location>
</feature>
<feature type="chain" id="PRO_5043833068" evidence="2">
    <location>
        <begin position="22"/>
        <end position="923"/>
    </location>
</feature>
<keyword evidence="4" id="KW-1185">Reference proteome</keyword>
<keyword evidence="2" id="KW-0732">Signal</keyword>
<sequence>MWNKIFSLLSAFVLLACTVNATSVGVENAFPGYVLAWSRDLKNHFSRKGLKFISDSSLEKELIAEISLDNFEVTCVALLQRTVKEFSTSSNKWDVLNLDSALEMCTLVNPWNSMECSGVSGVYASYARSIQEFIHNRDSSKGDLRAACLLTTAIAPSRPFSPLVKGSIKSKCQEACSGDIGRTLSGIDSSFCSSAMDLCGAVDFTLYSAFNNLTEKQLGVAAAISILLSEGTLGIRTTFREGCRFVLSLIQKSIFPSSSSSVSEALLQSSVSDFYKVKLQEVGLVSGGSSDSGDETLLNVVVSQIADAIKSILDGNVESKRLRFGMGGGRSHSSIKTSIHSEVSPISDVSQTEDLSSASAGFSDTSDFKRSRRRHDKSRKLSRVQQDWFSTISLSIRKNTKDINLEFDSALTEAVLNIDTMSVYSTCVSELKKSRLASYRKITDACRKIDPFSNTKCQKLSHFELAYLINIKDELESSKDELIVDLRDLCALSSKMSLKSFIKDESMELSEMCVSALKGRSFKSKYGISERSIRKVCERTDYFRYSACGEMAVHKSEKLSLVYAIASNLFSKKNDKERLQLIRESDSKLPSYIDICDTVGILQTETIEDCVFEFRDSLKKFVAVSSIIDIEGACTISIGGPGIYGGRYPEYGFEDRYYPSYGYDRYRDGYYPLYPRTTVRRYYRDIENVPLASSLPWSLSTLPEELRHSGRHIRQQYSESRKGFYKDSRGKVEFHDGIRYRLNGLWFIKIGDEWYIDRSDALDFVDITPGDRRYQHFLERMYEKVPPAPGVDRPIPIYRRRGGYDYYFRPGGVSYPYFGYSYLQDMYGKQGVSGGPTTVFGYHRCKECDRWTPYEHQHRTSDDPSKGIEITTVDGPRFEGGHIVTTTTDYGYNGDIVRQERVFHDDVDENQSSNRRSVGTQTV</sequence>
<evidence type="ECO:0000313" key="4">
    <source>
        <dbReference type="Proteomes" id="UP001311799"/>
    </source>
</evidence>
<feature type="compositionally biased region" description="Polar residues" evidence="1">
    <location>
        <begin position="910"/>
        <end position="923"/>
    </location>
</feature>
<feature type="compositionally biased region" description="Basic residues" evidence="1">
    <location>
        <begin position="370"/>
        <end position="379"/>
    </location>
</feature>
<dbReference type="Proteomes" id="UP001311799">
    <property type="component" value="Unassembled WGS sequence"/>
</dbReference>
<name>A0AAV9XS30_9CRYT</name>
<evidence type="ECO:0000313" key="3">
    <source>
        <dbReference type="EMBL" id="KAK6587558.1"/>
    </source>
</evidence>
<comment type="caution">
    <text evidence="3">The sequence shown here is derived from an EMBL/GenBank/DDBJ whole genome shotgun (WGS) entry which is preliminary data.</text>
</comment>
<dbReference type="EMBL" id="JAWDEY010000037">
    <property type="protein sequence ID" value="KAK6587558.1"/>
    <property type="molecule type" value="Genomic_DNA"/>
</dbReference>
<reference evidence="3 4" key="1">
    <citation type="submission" date="2023-10" db="EMBL/GenBank/DDBJ databases">
        <title>Comparative genomics analysis reveals potential genetic determinants of host preference in Cryptosporidium xiaoi.</title>
        <authorList>
            <person name="Xiao L."/>
            <person name="Li J."/>
        </authorList>
    </citation>
    <scope>NUCLEOTIDE SEQUENCE [LARGE SCALE GENOMIC DNA]</scope>
    <source>
        <strain evidence="3 4">52996</strain>
    </source>
</reference>
<evidence type="ECO:0000256" key="1">
    <source>
        <dbReference type="SAM" id="MobiDB-lite"/>
    </source>
</evidence>
<accession>A0AAV9XS30</accession>
<organism evidence="3 4">
    <name type="scientific">Cryptosporidium xiaoi</name>
    <dbReference type="NCBI Taxonomy" id="659607"/>
    <lineage>
        <taxon>Eukaryota</taxon>
        <taxon>Sar</taxon>
        <taxon>Alveolata</taxon>
        <taxon>Apicomplexa</taxon>
        <taxon>Conoidasida</taxon>
        <taxon>Coccidia</taxon>
        <taxon>Eucoccidiorida</taxon>
        <taxon>Eimeriorina</taxon>
        <taxon>Cryptosporidiidae</taxon>
        <taxon>Cryptosporidium</taxon>
    </lineage>
</organism>
<gene>
    <name evidence="3" type="ORF">RS030_91497</name>
</gene>
<evidence type="ECO:0000256" key="2">
    <source>
        <dbReference type="SAM" id="SignalP"/>
    </source>
</evidence>
<feature type="signal peptide" evidence="2">
    <location>
        <begin position="1"/>
        <end position="21"/>
    </location>
</feature>
<protein>
    <submittedName>
        <fullName evidence="3">Uncharacterized protein</fullName>
    </submittedName>
</protein>
<dbReference type="AlphaFoldDB" id="A0AAV9XS30"/>
<feature type="compositionally biased region" description="Polar residues" evidence="1">
    <location>
        <begin position="331"/>
        <end position="341"/>
    </location>
</feature>
<feature type="compositionally biased region" description="Polar residues" evidence="1">
    <location>
        <begin position="347"/>
        <end position="365"/>
    </location>
</feature>
<dbReference type="PROSITE" id="PS51257">
    <property type="entry name" value="PROKAR_LIPOPROTEIN"/>
    <property type="match status" value="1"/>
</dbReference>
<proteinExistence type="predicted"/>
<feature type="region of interest" description="Disordered" evidence="1">
    <location>
        <begin position="325"/>
        <end position="379"/>
    </location>
</feature>